<evidence type="ECO:0000259" key="2">
    <source>
        <dbReference type="SMART" id="SM00460"/>
    </source>
</evidence>
<dbReference type="Proteomes" id="UP000774130">
    <property type="component" value="Unassembled WGS sequence"/>
</dbReference>
<feature type="transmembrane region" description="Helical" evidence="1">
    <location>
        <begin position="119"/>
        <end position="142"/>
    </location>
</feature>
<keyword evidence="4" id="KW-1185">Reference proteome</keyword>
<dbReference type="Pfam" id="PF11992">
    <property type="entry name" value="TgpA_N"/>
    <property type="match status" value="1"/>
</dbReference>
<dbReference type="PANTHER" id="PTHR42736">
    <property type="entry name" value="PROTEIN-GLUTAMINE GAMMA-GLUTAMYLTRANSFERASE"/>
    <property type="match status" value="1"/>
</dbReference>
<keyword evidence="1" id="KW-1133">Transmembrane helix</keyword>
<dbReference type="EMBL" id="JAHUZB010000003">
    <property type="protein sequence ID" value="MBV7390691.1"/>
    <property type="molecule type" value="Genomic_DNA"/>
</dbReference>
<reference evidence="3 4" key="1">
    <citation type="submission" date="2021-06" db="EMBL/GenBank/DDBJ databases">
        <title>Enterococcus alishanensis sp. nov., a novel lactic acid bacterium isolated from fresh coffee beans.</title>
        <authorList>
            <person name="Chen Y.-S."/>
        </authorList>
    </citation>
    <scope>NUCLEOTIDE SEQUENCE [LARGE SCALE GENOMIC DNA]</scope>
    <source>
        <strain evidence="3 4">ALS3</strain>
    </source>
</reference>
<feature type="transmembrane region" description="Helical" evidence="1">
    <location>
        <begin position="29"/>
        <end position="49"/>
    </location>
</feature>
<proteinExistence type="predicted"/>
<protein>
    <submittedName>
        <fullName evidence="3">Transglutaminase-like domain-containing protein</fullName>
    </submittedName>
</protein>
<dbReference type="SMART" id="SM00460">
    <property type="entry name" value="TGc"/>
    <property type="match status" value="1"/>
</dbReference>
<evidence type="ECO:0000313" key="4">
    <source>
        <dbReference type="Proteomes" id="UP000774130"/>
    </source>
</evidence>
<keyword evidence="1" id="KW-0812">Transmembrane</keyword>
<feature type="transmembrane region" description="Helical" evidence="1">
    <location>
        <begin position="88"/>
        <end position="107"/>
    </location>
</feature>
<organism evidence="3 4">
    <name type="scientific">Enterococcus alishanensis</name>
    <dbReference type="NCBI Taxonomy" id="1303817"/>
    <lineage>
        <taxon>Bacteria</taxon>
        <taxon>Bacillati</taxon>
        <taxon>Bacillota</taxon>
        <taxon>Bacilli</taxon>
        <taxon>Lactobacillales</taxon>
        <taxon>Enterococcaceae</taxon>
        <taxon>Enterococcus</taxon>
    </lineage>
</organism>
<evidence type="ECO:0000313" key="3">
    <source>
        <dbReference type="EMBL" id="MBV7390691.1"/>
    </source>
</evidence>
<evidence type="ECO:0000256" key="1">
    <source>
        <dbReference type="SAM" id="Phobius"/>
    </source>
</evidence>
<accession>A0ABS6TCN4</accession>
<gene>
    <name evidence="3" type="ORF">KUA55_08370</name>
</gene>
<dbReference type="Pfam" id="PF01841">
    <property type="entry name" value="Transglut_core"/>
    <property type="match status" value="1"/>
</dbReference>
<dbReference type="InterPro" id="IPR002931">
    <property type="entry name" value="Transglutaminase-like"/>
</dbReference>
<keyword evidence="1" id="KW-0472">Membrane</keyword>
<dbReference type="PANTHER" id="PTHR42736:SF1">
    <property type="entry name" value="PROTEIN-GLUTAMINE GAMMA-GLUTAMYLTRANSFERASE"/>
    <property type="match status" value="1"/>
</dbReference>
<feature type="transmembrane region" description="Helical" evidence="1">
    <location>
        <begin position="598"/>
        <end position="622"/>
    </location>
</feature>
<feature type="transmembrane region" description="Helical" evidence="1">
    <location>
        <begin position="172"/>
        <end position="193"/>
    </location>
</feature>
<dbReference type="InterPro" id="IPR021878">
    <property type="entry name" value="TgpA_N"/>
</dbReference>
<feature type="transmembrane region" description="Helical" evidence="1">
    <location>
        <begin position="61"/>
        <end position="81"/>
    </location>
</feature>
<feature type="transmembrane region" description="Helical" evidence="1">
    <location>
        <begin position="214"/>
        <end position="231"/>
    </location>
</feature>
<name>A0ABS6TCN4_9ENTE</name>
<feature type="domain" description="Transglutaminase-like" evidence="2">
    <location>
        <begin position="495"/>
        <end position="571"/>
    </location>
</feature>
<sequence length="734" mass="84430">MRLFKAKESENGIAFQQQYTISGKPKKNLSFLVIFWLNFFAGSLFGFEILKSLLLKQVTNYQNWLVITIGVIFSLLLLLRFFSQKKGYDLAVIAFFATYGILFLPIYRQFSGLITGTSLNSPTTLSVSLLFVFVVSLIYLMVVVLRQRFIFTILAAVVLFVSPYIGIETTGFWYGLLFFIIVTNYVLTGSNLAGNKNNIKAFQRKTNIIGKTTIIISLLFSSVFLAFYLLLQPQMSRLLEIPIQLETRVRDLSLQLLNINQESINGRINRGNNYPSDQEEFRVTVSQLPTEDLYLKDQAWSDYQGDQWSELNEQPFFDELTTAYERNGWGTNYYANGNYFDGRYTYLLDYGNDWDYSANQAARNSSYDLQLEKLNQNLQSYYQPYYSLNNYGTADNARYRLLSQTDYLTALNQADPNQIDWFDRVENLYSRYVQSEYTKISTEEVPRIAELVASQNLTERSEITAFIIDQLHSRASYSLTPGVMPFGEDIAEGFLFDTRQGYCQHFATAAVIMYRLFDQPARYTTGYKVPVSSFEEQENGQYVATVKDGDAHAWVELYQENSGWLPVEVTPDATNQASLTNQENTTNVTNTSTRQTTFLSRFGVVLVTIFLAISLVIVSFWLRHRYNKKNAEKNQQRADQAFQNMLSAVRYAKKIPLTGNEADFSKQMHELFPMISEGKFTEILRLVIQTSFSPTELSASEVGLVNETVQQAMKKNHQEMTTVKKIIAKYWYVY</sequence>
<dbReference type="RefSeq" id="WP_218325748.1">
    <property type="nucleotide sequence ID" value="NZ_JAHUZB010000003.1"/>
</dbReference>
<feature type="transmembrane region" description="Helical" evidence="1">
    <location>
        <begin position="149"/>
        <end position="166"/>
    </location>
</feature>
<comment type="caution">
    <text evidence="3">The sequence shown here is derived from an EMBL/GenBank/DDBJ whole genome shotgun (WGS) entry which is preliminary data.</text>
</comment>
<dbReference type="InterPro" id="IPR052901">
    <property type="entry name" value="Bact_TGase-like"/>
</dbReference>